<evidence type="ECO:0000259" key="4">
    <source>
        <dbReference type="PROSITE" id="PS50111"/>
    </source>
</evidence>
<dbReference type="Pfam" id="PF10442">
    <property type="entry name" value="FIST_C"/>
    <property type="match status" value="1"/>
</dbReference>
<dbReference type="SMART" id="SM01204">
    <property type="entry name" value="FIST_C"/>
    <property type="match status" value="1"/>
</dbReference>
<keyword evidence="1 2" id="KW-0807">Transducer</keyword>
<dbReference type="PROSITE" id="PS50111">
    <property type="entry name" value="CHEMOTAXIS_TRANSDUC_2"/>
    <property type="match status" value="1"/>
</dbReference>
<proteinExistence type="predicted"/>
<dbReference type="Proteomes" id="UP000252517">
    <property type="component" value="Unassembled WGS sequence"/>
</dbReference>
<evidence type="ECO:0000256" key="2">
    <source>
        <dbReference type="PROSITE-ProRule" id="PRU00284"/>
    </source>
</evidence>
<dbReference type="InterPro" id="IPR004089">
    <property type="entry name" value="MCPsignal_dom"/>
</dbReference>
<dbReference type="PANTHER" id="PTHR32089">
    <property type="entry name" value="METHYL-ACCEPTING CHEMOTAXIS PROTEIN MCPB"/>
    <property type="match status" value="1"/>
</dbReference>
<feature type="region of interest" description="Disordered" evidence="3">
    <location>
        <begin position="1"/>
        <end position="20"/>
    </location>
</feature>
<reference evidence="5 6" key="1">
    <citation type="submission" date="2014-07" db="EMBL/GenBank/DDBJ databases">
        <title>Draft genome sequence of Thalassospira profundimaris S25-3-2.</title>
        <authorList>
            <person name="Lai Q."/>
            <person name="Shao Z."/>
        </authorList>
    </citation>
    <scope>NUCLEOTIDE SEQUENCE [LARGE SCALE GENOMIC DNA]</scope>
    <source>
        <strain evidence="5 6">S25-3-2</strain>
    </source>
</reference>
<evidence type="ECO:0000256" key="1">
    <source>
        <dbReference type="ARBA" id="ARBA00023224"/>
    </source>
</evidence>
<dbReference type="InterPro" id="IPR013702">
    <property type="entry name" value="FIST_domain_N"/>
</dbReference>
<evidence type="ECO:0000256" key="3">
    <source>
        <dbReference type="SAM" id="MobiDB-lite"/>
    </source>
</evidence>
<protein>
    <recommendedName>
        <fullName evidence="4">Methyl-accepting transducer domain-containing protein</fullName>
    </recommendedName>
</protein>
<dbReference type="AlphaFoldDB" id="A0A367XDA0"/>
<evidence type="ECO:0000313" key="6">
    <source>
        <dbReference type="Proteomes" id="UP000252517"/>
    </source>
</evidence>
<dbReference type="SUPFAM" id="SSF58104">
    <property type="entry name" value="Methyl-accepting chemotaxis protein (MCP) signaling domain"/>
    <property type="match status" value="1"/>
</dbReference>
<dbReference type="EMBL" id="JPWH01000005">
    <property type="protein sequence ID" value="RCK51604.1"/>
    <property type="molecule type" value="Genomic_DNA"/>
</dbReference>
<dbReference type="PANTHER" id="PTHR32089:SF112">
    <property type="entry name" value="LYSOZYME-LIKE PROTEIN-RELATED"/>
    <property type="match status" value="1"/>
</dbReference>
<name>A0A367XDA0_9PROT</name>
<comment type="caution">
    <text evidence="5">The sequence shown here is derived from an EMBL/GenBank/DDBJ whole genome shotgun (WGS) entry which is preliminary data.</text>
</comment>
<feature type="domain" description="Methyl-accepting transducer" evidence="4">
    <location>
        <begin position="466"/>
        <end position="668"/>
    </location>
</feature>
<evidence type="ECO:0000313" key="5">
    <source>
        <dbReference type="EMBL" id="RCK51604.1"/>
    </source>
</evidence>
<dbReference type="Pfam" id="PF00015">
    <property type="entry name" value="MCPsignal"/>
    <property type="match status" value="1"/>
</dbReference>
<sequence length="672" mass="74775">MSLPGEIEPIRNDDNPGPETAENAEYIRVLNTDSRLAGLSEDSFRFNGKNAHLVLVLVSPYLDFADITAKIRRLSAGAQVVATTTAGELCNTTRTSQERLYCAAKDGWDNVVIQVFGPNVFDQISIHSINLANADIRSGKPSKSHDQRVKEIEQNLRQVRVPFDIDARDTFAITLIDGLSASENYFMEAVYKCNRFPCIFIGGSAGGKLDFQKTLLFDGKQVLENHAVIIFAKTTNQVHYGILKSQNFKATGKSLVVIEASTELRQAKSAVNVDTLEVIPIIDALCDMMKCQRQNLEQNLHGYTFAVRLNGEYFVRSVAGIDFEANVVNFYCDVSPGDELHLLKATDFTRQTREDMADFLKDKPKPIAAILNDCILRRLGNQNALSTLDGAWDIPVAGFSTFGELLGINVNQTLTAIVFFQADENREFRDSYVHDFPLRYAGFSRYFTETRLKRQGLINDMRQLLIGRLTEFIEKSSDQSSQLDHIVSQTGELRESVENMQQDMHSRIQSVAQSDQHGLLEQEFTKVTSVVQRLNDIVGIIDGITSQTNLLSLNATIEAARAGEAGKAFAVVANEVRSLASDTKSTLEKTRESLTEVEQSMGILGQHIAASEERLSRASNDYDEIFGQLEALFGSFSEINRVVGEIGNMSHGQKSVMEQVEADLTRLRHIDT</sequence>
<dbReference type="Gene3D" id="1.10.287.950">
    <property type="entry name" value="Methyl-accepting chemotaxis protein"/>
    <property type="match status" value="1"/>
</dbReference>
<dbReference type="GO" id="GO:0016020">
    <property type="term" value="C:membrane"/>
    <property type="evidence" value="ECO:0007669"/>
    <property type="project" value="InterPro"/>
</dbReference>
<organism evidence="5 6">
    <name type="scientific">Thalassospira profundimaris</name>
    <dbReference type="NCBI Taxonomy" id="502049"/>
    <lineage>
        <taxon>Bacteria</taxon>
        <taxon>Pseudomonadati</taxon>
        <taxon>Pseudomonadota</taxon>
        <taxon>Alphaproteobacteria</taxon>
        <taxon>Rhodospirillales</taxon>
        <taxon>Thalassospiraceae</taxon>
        <taxon>Thalassospira</taxon>
    </lineage>
</organism>
<dbReference type="GO" id="GO:0007165">
    <property type="term" value="P:signal transduction"/>
    <property type="evidence" value="ECO:0007669"/>
    <property type="project" value="UniProtKB-KW"/>
</dbReference>
<dbReference type="Pfam" id="PF08495">
    <property type="entry name" value="FIST"/>
    <property type="match status" value="1"/>
</dbReference>
<dbReference type="SMART" id="SM00283">
    <property type="entry name" value="MA"/>
    <property type="match status" value="1"/>
</dbReference>
<gene>
    <name evidence="5" type="ORF">TH25_07845</name>
</gene>
<dbReference type="SMART" id="SM00897">
    <property type="entry name" value="FIST"/>
    <property type="match status" value="1"/>
</dbReference>
<accession>A0A367XDA0</accession>
<dbReference type="InterPro" id="IPR019494">
    <property type="entry name" value="FIST_C"/>
</dbReference>